<protein>
    <recommendedName>
        <fullName evidence="1">Tox-ART-HYD1 domain-containing protein</fullName>
    </recommendedName>
</protein>
<dbReference type="InterPro" id="IPR028920">
    <property type="entry name" value="Tox-ART-HYD1_dom"/>
</dbReference>
<keyword evidence="3" id="KW-1185">Reference proteome</keyword>
<sequence>QITLYHYTDKTGADGIKKSKVIKGSTVETPIQNRRHGCGVYFSSIDPSNDPKKILLNNYDDAGRVVNSKRLWAKIDWVIEINMNENEVEKVSGVSNRDIYLYEDDVHLKNYQYSIYKNPNTKDKD</sequence>
<reference evidence="2 3" key="1">
    <citation type="submission" date="2022-05" db="EMBL/GenBank/DDBJ databases">
        <authorList>
            <consortium name="Genoscope - CEA"/>
            <person name="William W."/>
        </authorList>
    </citation>
    <scope>NUCLEOTIDE SEQUENCE [LARGE SCALE GENOMIC DNA]</scope>
</reference>
<comment type="caution">
    <text evidence="2">The sequence shown here is derived from an EMBL/GenBank/DDBJ whole genome shotgun (WGS) entry which is preliminary data.</text>
</comment>
<dbReference type="EMBL" id="CALNXI010002269">
    <property type="protein sequence ID" value="CAH3185589.1"/>
    <property type="molecule type" value="Genomic_DNA"/>
</dbReference>
<name>A0ABN8S2D3_9CNID</name>
<feature type="domain" description="Tox-ART-HYD1" evidence="1">
    <location>
        <begin position="4"/>
        <end position="85"/>
    </location>
</feature>
<feature type="non-terminal residue" evidence="2">
    <location>
        <position position="1"/>
    </location>
</feature>
<gene>
    <name evidence="2" type="ORF">PEVE_00016204</name>
</gene>
<evidence type="ECO:0000313" key="2">
    <source>
        <dbReference type="EMBL" id="CAH3185589.1"/>
    </source>
</evidence>
<dbReference type="Pfam" id="PF15633">
    <property type="entry name" value="Tox-ART-HYD1"/>
    <property type="match status" value="1"/>
</dbReference>
<accession>A0ABN8S2D3</accession>
<evidence type="ECO:0000313" key="3">
    <source>
        <dbReference type="Proteomes" id="UP001159427"/>
    </source>
</evidence>
<evidence type="ECO:0000259" key="1">
    <source>
        <dbReference type="Pfam" id="PF15633"/>
    </source>
</evidence>
<organism evidence="2 3">
    <name type="scientific">Porites evermanni</name>
    <dbReference type="NCBI Taxonomy" id="104178"/>
    <lineage>
        <taxon>Eukaryota</taxon>
        <taxon>Metazoa</taxon>
        <taxon>Cnidaria</taxon>
        <taxon>Anthozoa</taxon>
        <taxon>Hexacorallia</taxon>
        <taxon>Scleractinia</taxon>
        <taxon>Fungiina</taxon>
        <taxon>Poritidae</taxon>
        <taxon>Porites</taxon>
    </lineage>
</organism>
<dbReference type="Proteomes" id="UP001159427">
    <property type="component" value="Unassembled WGS sequence"/>
</dbReference>
<proteinExistence type="predicted"/>